<evidence type="ECO:0000256" key="1">
    <source>
        <dbReference type="SAM" id="Phobius"/>
    </source>
</evidence>
<feature type="transmembrane region" description="Helical" evidence="1">
    <location>
        <begin position="54"/>
        <end position="74"/>
    </location>
</feature>
<protein>
    <submittedName>
        <fullName evidence="2">Uncharacterized protein</fullName>
    </submittedName>
</protein>
<dbReference type="OrthoDB" id="346056at2"/>
<keyword evidence="1" id="KW-1133">Transmembrane helix</keyword>
<comment type="caution">
    <text evidence="2">The sequence shown here is derived from an EMBL/GenBank/DDBJ whole genome shotgun (WGS) entry which is preliminary data.</text>
</comment>
<evidence type="ECO:0000313" key="5">
    <source>
        <dbReference type="Proteomes" id="UP000297918"/>
    </source>
</evidence>
<name>A0A4R9IJS4_9LEPT</name>
<evidence type="ECO:0000313" key="3">
    <source>
        <dbReference type="EMBL" id="TGK89668.1"/>
    </source>
</evidence>
<gene>
    <name evidence="2" type="ORF">EHQ23_17795</name>
    <name evidence="3" type="ORF">EHQ26_14645</name>
</gene>
<dbReference type="AlphaFoldDB" id="A0A4R9IJS4"/>
<sequence length="395" mass="46503">MYRKFRSTSAWILLGLSLLFFLFSLGPIISIHNFEIPGPYTILYHIFPGFKNLRVPSRIFIISWFFISVFLLMLTRTAIWKNSLKLKIATFSLIFVEFFFLTSINEANKLPEQITTLKLDLPSNSNIVFIKKKKGIYTLNDDGFPEWYLLNTEYKTPNGYSGLTLPFQYYLINLLYNNFLTDELAQYFKELGISHIAISHPESSKNDKLFEFDFKVPKSLKFLIYDKANHLYLFKIENRNERTVEFVNNNITNIESLDYIVEETSVPKKQEFLNDKKQKTYWQSFSSGFQTNLDFIKIKLPYSSKKSYLIKLNSGPFLERLPYGLDISCGSRIQNYSFPKIDVENFLSKPISNQFMYFKINNCNSNHLEIRINKTTPYSVFMLSELEIFQYKVEP</sequence>
<keyword evidence="1" id="KW-0812">Transmembrane</keyword>
<dbReference type="RefSeq" id="WP_135750038.1">
    <property type="nucleotide sequence ID" value="NZ_RQFL01000026.1"/>
</dbReference>
<proteinExistence type="predicted"/>
<reference evidence="2 4" key="2">
    <citation type="journal article" date="2019" name="PLoS Negl. Trop. Dis.">
        <title>Revisiting the worldwide diversity of Leptospira species in the environment.</title>
        <authorList>
            <person name="Vincent A.T."/>
            <person name="Schiettekatte O."/>
            <person name="Bourhy P."/>
            <person name="Veyrier F.J."/>
            <person name="Picardeau M."/>
        </authorList>
    </citation>
    <scope>NUCLEOTIDE SEQUENCE [LARGE SCALE GENOMIC DNA]</scope>
    <source>
        <strain evidence="2 4">201800280</strain>
        <strain evidence="3">201800281</strain>
    </source>
</reference>
<dbReference type="Proteomes" id="UP000297394">
    <property type="component" value="Unassembled WGS sequence"/>
</dbReference>
<reference evidence="3" key="1">
    <citation type="submission" date="2018-10" db="EMBL/GenBank/DDBJ databases">
        <authorList>
            <person name="Vincent A.T."/>
            <person name="Schiettekatte O."/>
            <person name="Bourhy P."/>
            <person name="Veyrier F.J."/>
            <person name="Picardeau M."/>
        </authorList>
    </citation>
    <scope>NUCLEOTIDE SEQUENCE</scope>
    <source>
        <strain evidence="3">201800281</strain>
    </source>
</reference>
<keyword evidence="5" id="KW-1185">Reference proteome</keyword>
<evidence type="ECO:0000313" key="4">
    <source>
        <dbReference type="Proteomes" id="UP000297394"/>
    </source>
</evidence>
<dbReference type="Proteomes" id="UP000297918">
    <property type="component" value="Unassembled WGS sequence"/>
</dbReference>
<dbReference type="EMBL" id="RQFM01000027">
    <property type="protein sequence ID" value="TGK79460.1"/>
    <property type="molecule type" value="Genomic_DNA"/>
</dbReference>
<organism evidence="2 4">
    <name type="scientific">Leptospira bourretii</name>
    <dbReference type="NCBI Taxonomy" id="2484962"/>
    <lineage>
        <taxon>Bacteria</taxon>
        <taxon>Pseudomonadati</taxon>
        <taxon>Spirochaetota</taxon>
        <taxon>Spirochaetia</taxon>
        <taxon>Leptospirales</taxon>
        <taxon>Leptospiraceae</taxon>
        <taxon>Leptospira</taxon>
    </lineage>
</organism>
<keyword evidence="1" id="KW-0472">Membrane</keyword>
<dbReference type="EMBL" id="RQFL01000026">
    <property type="protein sequence ID" value="TGK89668.1"/>
    <property type="molecule type" value="Genomic_DNA"/>
</dbReference>
<accession>A0A4R9IJS4</accession>
<evidence type="ECO:0000313" key="2">
    <source>
        <dbReference type="EMBL" id="TGK79460.1"/>
    </source>
</evidence>